<protein>
    <submittedName>
        <fullName evidence="2">Tail assembly protein</fullName>
    </submittedName>
</protein>
<evidence type="ECO:0000256" key="1">
    <source>
        <dbReference type="SAM" id="Coils"/>
    </source>
</evidence>
<reference evidence="3" key="1">
    <citation type="submission" date="2018-06" db="EMBL/GenBank/DDBJ databases">
        <authorList>
            <person name="Merrill B.D."/>
            <person name="Payne A.M."/>
            <person name="Hilton J.A."/>
            <person name="Ward A.T."/>
            <person name="Fajardo C.P."/>
            <person name="Imahara C."/>
            <person name="Hope S."/>
            <person name="Tsourkas P.K."/>
        </authorList>
    </citation>
    <scope>NUCLEOTIDE SEQUENCE [LARGE SCALE GENOMIC DNA]</scope>
</reference>
<feature type="coiled-coil region" evidence="1">
    <location>
        <begin position="91"/>
        <end position="121"/>
    </location>
</feature>
<keyword evidence="3" id="KW-1185">Reference proteome</keyword>
<dbReference type="EMBL" id="MH431931">
    <property type="protein sequence ID" value="AXF39502.1"/>
    <property type="molecule type" value="Genomic_DNA"/>
</dbReference>
<sequence length="206" mass="24192">MKKVTEFHLEDAVYKIRITYSTLLKMRDDGIDMMTEKGSAEIKKDPGKLAKIFWFGLNGVKGQEYTFEQAMDILDDILSEIYMEDFMEILQDSVQIKSRQAEEQIAKKKEKEITIDEYLEQCMQAALIDLRLSMSDFLELTPWDLHLLLDRHFEKMKEDAQLLRNVIVNAEVNVKRKKGTSEIPLFEDKRNMSIEEKIEERKALFG</sequence>
<name>A0A345ARP8_9CAUD</name>
<proteinExistence type="predicted"/>
<gene>
    <name evidence="2" type="ORF">YERFFEJ_13</name>
</gene>
<evidence type="ECO:0000313" key="3">
    <source>
        <dbReference type="Proteomes" id="UP000255898"/>
    </source>
</evidence>
<evidence type="ECO:0000313" key="2">
    <source>
        <dbReference type="EMBL" id="AXF39502.1"/>
    </source>
</evidence>
<dbReference type="Proteomes" id="UP000255898">
    <property type="component" value="Segment"/>
</dbReference>
<accession>A0A345ARP8</accession>
<organism evidence="2 3">
    <name type="scientific">Paenibacillus phage Yyerffej</name>
    <dbReference type="NCBI Taxonomy" id="2249780"/>
    <lineage>
        <taxon>Viruses</taxon>
        <taxon>Duplodnaviria</taxon>
        <taxon>Heunggongvirae</taxon>
        <taxon>Uroviricota</taxon>
        <taxon>Caudoviricetes</taxon>
        <taxon>Fernvirus</taxon>
        <taxon>Fernvirus yyerffej</taxon>
    </lineage>
</organism>
<keyword evidence="1" id="KW-0175">Coiled coil</keyword>